<reference evidence="1" key="1">
    <citation type="submission" date="2021-01" db="EMBL/GenBank/DDBJ databases">
        <authorList>
            <consortium name="Genoscope - CEA"/>
            <person name="William W."/>
        </authorList>
    </citation>
    <scope>NUCLEOTIDE SEQUENCE</scope>
</reference>
<evidence type="ECO:0000313" key="2">
    <source>
        <dbReference type="Proteomes" id="UP000689195"/>
    </source>
</evidence>
<gene>
    <name evidence="1" type="ORF">PPENT_87.1.T1180142</name>
</gene>
<accession>A0A8S1XCA7</accession>
<proteinExistence type="predicted"/>
<sequence>MNRVMISNCQLFSKVIRIDNKNYHFNFLSEFQILVVLQQQLIILFLSCIELKFSNQHLKFDNLMSQEDVLLQLFLIYNQSLQIQLKVISINMNYKIQIKNVMIPFKHQINQKYQIKSFNFEKINGNIDSVTRLSQNNTQKLEPMQINYALFAIDLFKIQLVQKK</sequence>
<protein>
    <submittedName>
        <fullName evidence="1">Uncharacterized protein</fullName>
    </submittedName>
</protein>
<dbReference type="EMBL" id="CAJJDO010000118">
    <property type="protein sequence ID" value="CAD8198441.1"/>
    <property type="molecule type" value="Genomic_DNA"/>
</dbReference>
<dbReference type="Proteomes" id="UP000689195">
    <property type="component" value="Unassembled WGS sequence"/>
</dbReference>
<evidence type="ECO:0000313" key="1">
    <source>
        <dbReference type="EMBL" id="CAD8198441.1"/>
    </source>
</evidence>
<dbReference type="AlphaFoldDB" id="A0A8S1XCA7"/>
<organism evidence="1 2">
    <name type="scientific">Paramecium pentaurelia</name>
    <dbReference type="NCBI Taxonomy" id="43138"/>
    <lineage>
        <taxon>Eukaryota</taxon>
        <taxon>Sar</taxon>
        <taxon>Alveolata</taxon>
        <taxon>Ciliophora</taxon>
        <taxon>Intramacronucleata</taxon>
        <taxon>Oligohymenophorea</taxon>
        <taxon>Peniculida</taxon>
        <taxon>Parameciidae</taxon>
        <taxon>Paramecium</taxon>
    </lineage>
</organism>
<keyword evidence="2" id="KW-1185">Reference proteome</keyword>
<comment type="caution">
    <text evidence="1">The sequence shown here is derived from an EMBL/GenBank/DDBJ whole genome shotgun (WGS) entry which is preliminary data.</text>
</comment>
<name>A0A8S1XCA7_9CILI</name>